<dbReference type="EMBL" id="LWBP01000077">
    <property type="protein sequence ID" value="OQP65567.1"/>
    <property type="molecule type" value="Genomic_DNA"/>
</dbReference>
<protein>
    <recommendedName>
        <fullName evidence="1">Helix-turn-helix domain-containing protein</fullName>
    </recommendedName>
</protein>
<sequence length="123" mass="14165">MSSKIRIVKRCGYCKSEFIAKTTVTQCCSDNCAKRFYKRKKRDEKIAQANLKTEIKKKPKINITEDQIRLINTKAILTLKESAVLLNISELTMRRWVLSGKVKSQKAGKKHLILRTSLPVKEL</sequence>
<feature type="domain" description="Helix-turn-helix" evidence="1">
    <location>
        <begin position="77"/>
        <end position="118"/>
    </location>
</feature>
<evidence type="ECO:0000259" key="1">
    <source>
        <dbReference type="Pfam" id="PF12728"/>
    </source>
</evidence>
<name>A0A1V9G4Q2_9BACT</name>
<dbReference type="AlphaFoldDB" id="A0A1V9G4Q2"/>
<dbReference type="InterPro" id="IPR041657">
    <property type="entry name" value="HTH_17"/>
</dbReference>
<dbReference type="OrthoDB" id="1003442at2"/>
<comment type="caution">
    <text evidence="2">The sequence shown here is derived from an EMBL/GenBank/DDBJ whole genome shotgun (WGS) entry which is preliminary data.</text>
</comment>
<accession>A0A1V9G4Q2</accession>
<dbReference type="RefSeq" id="WP_081163318.1">
    <property type="nucleotide sequence ID" value="NZ_LWBP01000077.1"/>
</dbReference>
<gene>
    <name evidence="2" type="ORF">A4R26_33650</name>
</gene>
<evidence type="ECO:0000313" key="2">
    <source>
        <dbReference type="EMBL" id="OQP65567.1"/>
    </source>
</evidence>
<proteinExistence type="predicted"/>
<reference evidence="3" key="1">
    <citation type="submission" date="2016-04" db="EMBL/GenBank/DDBJ databases">
        <authorList>
            <person name="Chen L."/>
            <person name="Zhuang W."/>
            <person name="Wang G."/>
        </authorList>
    </citation>
    <scope>NUCLEOTIDE SEQUENCE [LARGE SCALE GENOMIC DNA]</scope>
    <source>
        <strain evidence="3">208</strain>
    </source>
</reference>
<organism evidence="2 3">
    <name type="scientific">Niastella populi</name>
    <dbReference type="NCBI Taxonomy" id="550983"/>
    <lineage>
        <taxon>Bacteria</taxon>
        <taxon>Pseudomonadati</taxon>
        <taxon>Bacteroidota</taxon>
        <taxon>Chitinophagia</taxon>
        <taxon>Chitinophagales</taxon>
        <taxon>Chitinophagaceae</taxon>
        <taxon>Niastella</taxon>
    </lineage>
</organism>
<dbReference type="STRING" id="550983.A4R26_33650"/>
<evidence type="ECO:0000313" key="3">
    <source>
        <dbReference type="Proteomes" id="UP000192276"/>
    </source>
</evidence>
<dbReference type="Pfam" id="PF12728">
    <property type="entry name" value="HTH_17"/>
    <property type="match status" value="1"/>
</dbReference>
<keyword evidence="3" id="KW-1185">Reference proteome</keyword>
<dbReference type="Proteomes" id="UP000192276">
    <property type="component" value="Unassembled WGS sequence"/>
</dbReference>